<protein>
    <recommendedName>
        <fullName evidence="1">DUF6876 domain-containing protein</fullName>
    </recommendedName>
</protein>
<evidence type="ECO:0000313" key="2">
    <source>
        <dbReference type="EMBL" id="VFU10936.1"/>
    </source>
</evidence>
<reference evidence="2 3" key="1">
    <citation type="submission" date="2019-03" db="EMBL/GenBank/DDBJ databases">
        <authorList>
            <person name="Kox A.R. M."/>
        </authorList>
    </citation>
    <scope>NUCLEOTIDE SEQUENCE [LARGE SCALE GENOMIC DNA]</scope>
    <source>
        <strain evidence="2">MTUNDRAET4 annotated genome</strain>
    </source>
</reference>
<dbReference type="KEGG" id="mtun:MTUNDRAET4_4055"/>
<feature type="domain" description="DUF6876" evidence="1">
    <location>
        <begin position="8"/>
        <end position="122"/>
    </location>
</feature>
<evidence type="ECO:0000259" key="1">
    <source>
        <dbReference type="Pfam" id="PF21781"/>
    </source>
</evidence>
<dbReference type="Proteomes" id="UP000294360">
    <property type="component" value="Chromosome"/>
</dbReference>
<sequence length="122" mass="14107">MTNTKTFSETDLIQFTGSEHWYRHALVRDILYTDGVKYVAETAGAYWLNDEIALTQRFDKRIAAEEFQLWRLTVNPDHSATLVCEDGDGGSVFTRLIEFTDFPRAEISFYLVNKTILLPSEY</sequence>
<dbReference type="InterPro" id="IPR049241">
    <property type="entry name" value="DUF6876"/>
</dbReference>
<dbReference type="Pfam" id="PF21781">
    <property type="entry name" value="DUF6876"/>
    <property type="match status" value="1"/>
</dbReference>
<organism evidence="2 3">
    <name type="scientific">Methylocella tundrae</name>
    <dbReference type="NCBI Taxonomy" id="227605"/>
    <lineage>
        <taxon>Bacteria</taxon>
        <taxon>Pseudomonadati</taxon>
        <taxon>Pseudomonadota</taxon>
        <taxon>Alphaproteobacteria</taxon>
        <taxon>Hyphomicrobiales</taxon>
        <taxon>Beijerinckiaceae</taxon>
        <taxon>Methylocella</taxon>
    </lineage>
</organism>
<dbReference type="OrthoDB" id="1255124at2"/>
<evidence type="ECO:0000313" key="3">
    <source>
        <dbReference type="Proteomes" id="UP000294360"/>
    </source>
</evidence>
<dbReference type="AlphaFoldDB" id="A0A4U8Z5X3"/>
<accession>A0A4U8Z5X3</accession>
<proteinExistence type="predicted"/>
<gene>
    <name evidence="2" type="ORF">MTUNDRAET4_4055</name>
</gene>
<dbReference type="RefSeq" id="WP_134491868.1">
    <property type="nucleotide sequence ID" value="NZ_CP139089.1"/>
</dbReference>
<name>A0A4U8Z5X3_METTU</name>
<dbReference type="EMBL" id="LR536450">
    <property type="protein sequence ID" value="VFU10936.1"/>
    <property type="molecule type" value="Genomic_DNA"/>
</dbReference>